<dbReference type="GO" id="GO:0000160">
    <property type="term" value="P:phosphorelay signal transduction system"/>
    <property type="evidence" value="ECO:0007669"/>
    <property type="project" value="InterPro"/>
</dbReference>
<dbReference type="SUPFAM" id="SSF48452">
    <property type="entry name" value="TPR-like"/>
    <property type="match status" value="1"/>
</dbReference>
<dbReference type="InterPro" id="IPR019734">
    <property type="entry name" value="TPR_rpt"/>
</dbReference>
<dbReference type="Pfam" id="PF13181">
    <property type="entry name" value="TPR_8"/>
    <property type="match status" value="1"/>
</dbReference>
<evidence type="ECO:0000256" key="1">
    <source>
        <dbReference type="PROSITE-ProRule" id="PRU00169"/>
    </source>
</evidence>
<dbReference type="PANTHER" id="PTHR43228:SF1">
    <property type="entry name" value="TWO-COMPONENT RESPONSE REGULATOR ARR22"/>
    <property type="match status" value="1"/>
</dbReference>
<reference evidence="4 5" key="1">
    <citation type="submission" date="2015-04" db="EMBL/GenBank/DDBJ databases">
        <title>Draft Genome Sequence of the Novel Agar-Digesting Marine Bacterium Q1.</title>
        <authorList>
            <person name="Li Y."/>
            <person name="Li D."/>
            <person name="Chen G."/>
            <person name="Du Z."/>
        </authorList>
    </citation>
    <scope>NUCLEOTIDE SEQUENCE [LARGE SCALE GENOMIC DNA]</scope>
    <source>
        <strain evidence="4 5">Q1</strain>
    </source>
</reference>
<dbReference type="OrthoDB" id="7298659at2"/>
<dbReference type="RefSeq" id="WP_048689857.1">
    <property type="nucleotide sequence ID" value="NZ_KQ130483.1"/>
</dbReference>
<dbReference type="SMART" id="SM00028">
    <property type="entry name" value="TPR"/>
    <property type="match status" value="3"/>
</dbReference>
<dbReference type="InterPro" id="IPR001789">
    <property type="entry name" value="Sig_transdc_resp-reg_receiver"/>
</dbReference>
<accession>A0A0J8GYQ2</accession>
<keyword evidence="5" id="KW-1185">Reference proteome</keyword>
<dbReference type="InterPro" id="IPR011006">
    <property type="entry name" value="CheY-like_superfamily"/>
</dbReference>
<dbReference type="Pfam" id="PF00072">
    <property type="entry name" value="Response_reg"/>
    <property type="match status" value="1"/>
</dbReference>
<dbReference type="PANTHER" id="PTHR43228">
    <property type="entry name" value="TWO-COMPONENT RESPONSE REGULATOR"/>
    <property type="match status" value="1"/>
</dbReference>
<dbReference type="STRING" id="1513271.XM47_03790"/>
<dbReference type="EMBL" id="LAZL01000004">
    <property type="protein sequence ID" value="KMT66364.1"/>
    <property type="molecule type" value="Genomic_DNA"/>
</dbReference>
<dbReference type="InterPro" id="IPR011990">
    <property type="entry name" value="TPR-like_helical_dom_sf"/>
</dbReference>
<dbReference type="Proteomes" id="UP000037600">
    <property type="component" value="Unassembled WGS sequence"/>
</dbReference>
<keyword evidence="2" id="KW-0802">TPR repeat</keyword>
<gene>
    <name evidence="4" type="ORF">XM47_03790</name>
</gene>
<evidence type="ECO:0000313" key="5">
    <source>
        <dbReference type="Proteomes" id="UP000037600"/>
    </source>
</evidence>
<feature type="domain" description="Response regulatory" evidence="3">
    <location>
        <begin position="13"/>
        <end position="132"/>
    </location>
</feature>
<comment type="caution">
    <text evidence="4">The sequence shown here is derived from an EMBL/GenBank/DDBJ whole genome shotgun (WGS) entry which is preliminary data.</text>
</comment>
<dbReference type="SUPFAM" id="SSF52172">
    <property type="entry name" value="CheY-like"/>
    <property type="match status" value="1"/>
</dbReference>
<feature type="repeat" description="TPR" evidence="2">
    <location>
        <begin position="451"/>
        <end position="484"/>
    </location>
</feature>
<proteinExistence type="predicted"/>
<dbReference type="Gene3D" id="3.40.50.2300">
    <property type="match status" value="1"/>
</dbReference>
<dbReference type="InterPro" id="IPR052048">
    <property type="entry name" value="ST_Response_Regulator"/>
</dbReference>
<dbReference type="SMART" id="SM00448">
    <property type="entry name" value="REC"/>
    <property type="match status" value="1"/>
</dbReference>
<name>A0A0J8GYQ2_9ALTE</name>
<organism evidence="4 5">
    <name type="scientific">Catenovulum maritimum</name>
    <dbReference type="NCBI Taxonomy" id="1513271"/>
    <lineage>
        <taxon>Bacteria</taxon>
        <taxon>Pseudomonadati</taxon>
        <taxon>Pseudomonadota</taxon>
        <taxon>Gammaproteobacteria</taxon>
        <taxon>Alteromonadales</taxon>
        <taxon>Alteromonadaceae</taxon>
        <taxon>Catenovulum</taxon>
    </lineage>
</organism>
<dbReference type="AlphaFoldDB" id="A0A0J8GYQ2"/>
<protein>
    <recommendedName>
        <fullName evidence="3">Response regulatory domain-containing protein</fullName>
    </recommendedName>
</protein>
<evidence type="ECO:0000313" key="4">
    <source>
        <dbReference type="EMBL" id="KMT66364.1"/>
    </source>
</evidence>
<comment type="caution">
    <text evidence="1">Lacks conserved residue(s) required for the propagation of feature annotation.</text>
</comment>
<dbReference type="Gene3D" id="1.25.40.10">
    <property type="entry name" value="Tetratricopeptide repeat domain"/>
    <property type="match status" value="2"/>
</dbReference>
<feature type="repeat" description="TPR" evidence="2">
    <location>
        <begin position="238"/>
        <end position="271"/>
    </location>
</feature>
<sequence length="546" mass="63094">MEKQDLNNFSALNVLIIDDHSLVHHTIKNTLAELGVQNIVSAENAYYAIRLCEKTRFHVVICAFNVKSDKDGFHLLEELKFKGYVNKRTVLIFLSADTEETLVNGIVELQPDDFWVKPLSPKSIKERLAYILEVKKTLFNVYEAFDKNEYSKAIYYVERHLLNNKLHKYHLNLMRMKGDSLLNLREFTEAETFYEALLELHKYSWMYVGYAKSLIKQNKIDEISELLQKMQDKPDTRFATYDLLAEHYIDQQDYENAYDVIKKATKLSPRNIERNKKFWDLARLNHDHEGQFKATQAMARIAKNSVHDSPDLTLNVIRAGIDFASTLPEESSKKILRQVEHSIHELEGQAQSASQLKEQIFITKARVFNLKNERDLAERLVDAHVSLKAKPSLEDNLDKVKVFHELGKREEALVLLESVQKQITGDNLTGQVVSRYIEQELKACSEIHFTAKQLNEMAIEYFNKSRFEASINSLNQALMLTPKNARVMLSILKVLVVIHRKDGLDTDQRETANEIVDLLGSSKLNEKQFKTFKSLEQELQGIISVS</sequence>
<dbReference type="PROSITE" id="PS50110">
    <property type="entry name" value="RESPONSE_REGULATORY"/>
    <property type="match status" value="1"/>
</dbReference>
<dbReference type="PROSITE" id="PS50005">
    <property type="entry name" value="TPR"/>
    <property type="match status" value="2"/>
</dbReference>
<evidence type="ECO:0000256" key="2">
    <source>
        <dbReference type="PROSITE-ProRule" id="PRU00339"/>
    </source>
</evidence>
<evidence type="ECO:0000259" key="3">
    <source>
        <dbReference type="PROSITE" id="PS50110"/>
    </source>
</evidence>